<proteinExistence type="predicted"/>
<organism evidence="1 2">
    <name type="scientific">Mycena pura</name>
    <dbReference type="NCBI Taxonomy" id="153505"/>
    <lineage>
        <taxon>Eukaryota</taxon>
        <taxon>Fungi</taxon>
        <taxon>Dikarya</taxon>
        <taxon>Basidiomycota</taxon>
        <taxon>Agaricomycotina</taxon>
        <taxon>Agaricomycetes</taxon>
        <taxon>Agaricomycetidae</taxon>
        <taxon>Agaricales</taxon>
        <taxon>Marasmiineae</taxon>
        <taxon>Mycenaceae</taxon>
        <taxon>Mycena</taxon>
    </lineage>
</organism>
<dbReference type="AlphaFoldDB" id="A0AAD6VA10"/>
<reference evidence="1" key="1">
    <citation type="submission" date="2023-03" db="EMBL/GenBank/DDBJ databases">
        <title>Massive genome expansion in bonnet fungi (Mycena s.s.) driven by repeated elements and novel gene families across ecological guilds.</title>
        <authorList>
            <consortium name="Lawrence Berkeley National Laboratory"/>
            <person name="Harder C.B."/>
            <person name="Miyauchi S."/>
            <person name="Viragh M."/>
            <person name="Kuo A."/>
            <person name="Thoen E."/>
            <person name="Andreopoulos B."/>
            <person name="Lu D."/>
            <person name="Skrede I."/>
            <person name="Drula E."/>
            <person name="Henrissat B."/>
            <person name="Morin E."/>
            <person name="Kohler A."/>
            <person name="Barry K."/>
            <person name="LaButti K."/>
            <person name="Morin E."/>
            <person name="Salamov A."/>
            <person name="Lipzen A."/>
            <person name="Mereny Z."/>
            <person name="Hegedus B."/>
            <person name="Baldrian P."/>
            <person name="Stursova M."/>
            <person name="Weitz H."/>
            <person name="Taylor A."/>
            <person name="Grigoriev I.V."/>
            <person name="Nagy L.G."/>
            <person name="Martin F."/>
            <person name="Kauserud H."/>
        </authorList>
    </citation>
    <scope>NUCLEOTIDE SEQUENCE</scope>
    <source>
        <strain evidence="1">9144</strain>
    </source>
</reference>
<dbReference type="Proteomes" id="UP001219525">
    <property type="component" value="Unassembled WGS sequence"/>
</dbReference>
<gene>
    <name evidence="1" type="ORF">GGX14DRAFT_569639</name>
</gene>
<evidence type="ECO:0000313" key="1">
    <source>
        <dbReference type="EMBL" id="KAJ7204042.1"/>
    </source>
</evidence>
<name>A0AAD6VA10_9AGAR</name>
<dbReference type="EMBL" id="JARJCW010000048">
    <property type="protein sequence ID" value="KAJ7204042.1"/>
    <property type="molecule type" value="Genomic_DNA"/>
</dbReference>
<comment type="caution">
    <text evidence="1">The sequence shown here is derived from an EMBL/GenBank/DDBJ whole genome shotgun (WGS) entry which is preliminary data.</text>
</comment>
<accession>A0AAD6VA10</accession>
<evidence type="ECO:0000313" key="2">
    <source>
        <dbReference type="Proteomes" id="UP001219525"/>
    </source>
</evidence>
<sequence length="426" mass="46828">MPASVSPTVLFHRRLHPSPPACIHRPALHTRCLIPTAAARHLRQCHLSPSSLPYPAHSRVRPLPLASAPATRFPPPSAFILRLYTLPVQPNPGLVKPTGRARPDRARFCRAPVGPLPCSRCPLPVIVARRVFPSPACRLHHARPGPAHRMLHLLPATLHVLACTKLTGSPLPAARSIALTRIERISPSPTRRPNFPLAPLPAGFLHAAVTRQQPFVARFTPSPSRCSPAAARCFLLPLLTVCSLPRRLSTAKQPAHNATTSRMRLPPADRRLLDCLQSLARRPTARWWQSANAQRSPRARCPPHVACKMTERERSLHVQQCPALLLHGHVLNIRACRSSPAAPRYPMLASAVPACCPLPIAHRTSLLASPLVVWHSVRYTYVTRALRTLHPHLRRAHNTCSLTIARVAQDPAPAPCYPSLISHVAQ</sequence>
<keyword evidence="2" id="KW-1185">Reference proteome</keyword>
<protein>
    <submittedName>
        <fullName evidence="1">Uncharacterized protein</fullName>
    </submittedName>
</protein>